<dbReference type="Proteomes" id="UP000799767">
    <property type="component" value="Unassembled WGS sequence"/>
</dbReference>
<proteinExistence type="predicted"/>
<gene>
    <name evidence="2" type="ORF">BDY17DRAFT_40621</name>
</gene>
<reference evidence="2" key="1">
    <citation type="journal article" date="2020" name="Stud. Mycol.">
        <title>101 Dothideomycetes genomes: a test case for predicting lifestyles and emergence of pathogens.</title>
        <authorList>
            <person name="Haridas S."/>
            <person name="Albert R."/>
            <person name="Binder M."/>
            <person name="Bloem J."/>
            <person name="Labutti K."/>
            <person name="Salamov A."/>
            <person name="Andreopoulos B."/>
            <person name="Baker S."/>
            <person name="Barry K."/>
            <person name="Bills G."/>
            <person name="Bluhm B."/>
            <person name="Cannon C."/>
            <person name="Castanera R."/>
            <person name="Culley D."/>
            <person name="Daum C."/>
            <person name="Ezra D."/>
            <person name="Gonzalez J."/>
            <person name="Henrissat B."/>
            <person name="Kuo A."/>
            <person name="Liang C."/>
            <person name="Lipzen A."/>
            <person name="Lutzoni F."/>
            <person name="Magnuson J."/>
            <person name="Mondo S."/>
            <person name="Nolan M."/>
            <person name="Ohm R."/>
            <person name="Pangilinan J."/>
            <person name="Park H.-J."/>
            <person name="Ramirez L."/>
            <person name="Alfaro M."/>
            <person name="Sun H."/>
            <person name="Tritt A."/>
            <person name="Yoshinaga Y."/>
            <person name="Zwiers L.-H."/>
            <person name="Turgeon B."/>
            <person name="Goodwin S."/>
            <person name="Spatafora J."/>
            <person name="Crous P."/>
            <person name="Grigoriev I."/>
        </authorList>
    </citation>
    <scope>NUCLEOTIDE SEQUENCE</scope>
    <source>
        <strain evidence="2">CBS 113389</strain>
    </source>
</reference>
<protein>
    <submittedName>
        <fullName evidence="2">Uncharacterized protein</fullName>
    </submittedName>
</protein>
<organism evidence="2 3">
    <name type="scientific">Neohortaea acidophila</name>
    <dbReference type="NCBI Taxonomy" id="245834"/>
    <lineage>
        <taxon>Eukaryota</taxon>
        <taxon>Fungi</taxon>
        <taxon>Dikarya</taxon>
        <taxon>Ascomycota</taxon>
        <taxon>Pezizomycotina</taxon>
        <taxon>Dothideomycetes</taxon>
        <taxon>Dothideomycetidae</taxon>
        <taxon>Mycosphaerellales</taxon>
        <taxon>Teratosphaeriaceae</taxon>
        <taxon>Neohortaea</taxon>
    </lineage>
</organism>
<dbReference type="GeneID" id="54479351"/>
<evidence type="ECO:0000256" key="1">
    <source>
        <dbReference type="SAM" id="MobiDB-lite"/>
    </source>
</evidence>
<evidence type="ECO:0000313" key="2">
    <source>
        <dbReference type="EMBL" id="KAF2479523.1"/>
    </source>
</evidence>
<feature type="region of interest" description="Disordered" evidence="1">
    <location>
        <begin position="66"/>
        <end position="86"/>
    </location>
</feature>
<keyword evidence="3" id="KW-1185">Reference proteome</keyword>
<evidence type="ECO:0000313" key="3">
    <source>
        <dbReference type="Proteomes" id="UP000799767"/>
    </source>
</evidence>
<accession>A0A6A6PJ16</accession>
<dbReference type="EMBL" id="MU001641">
    <property type="protein sequence ID" value="KAF2479523.1"/>
    <property type="molecule type" value="Genomic_DNA"/>
</dbReference>
<dbReference type="AlphaFoldDB" id="A0A6A6PJ16"/>
<name>A0A6A6PJ16_9PEZI</name>
<sequence length="185" mass="20359">MAPKKVGLKRGAASERYLDLFRVGHQRQTQPRTRTCPLTGSAPRLRRTSHVSACTCISPVVAIQPRDGRAQASSQGGGRGHMRQRGWSLPNGASALLFSETFKPPPRAKPLPIFSESAKRSGDLDDIRSSVATAITLPELQASVIMSAILPEFLDIMCLPQYHHCRCKQTEFWGKTELRASIHPC</sequence>
<dbReference type="RefSeq" id="XP_033586093.1">
    <property type="nucleotide sequence ID" value="XM_033738349.1"/>
</dbReference>